<evidence type="ECO:0000256" key="6">
    <source>
        <dbReference type="PIRSR" id="PIRSR604808-2"/>
    </source>
</evidence>
<evidence type="ECO:0000313" key="10">
    <source>
        <dbReference type="Proteomes" id="UP000179880"/>
    </source>
</evidence>
<feature type="site" description="Transition state stabilizer" evidence="7">
    <location>
        <position position="160"/>
    </location>
</feature>
<dbReference type="GO" id="GO:0008081">
    <property type="term" value="F:phosphoric diester hydrolase activity"/>
    <property type="evidence" value="ECO:0007669"/>
    <property type="project" value="TreeGrafter"/>
</dbReference>
<feature type="binding site" evidence="6">
    <location>
        <position position="158"/>
    </location>
    <ligand>
        <name>Mg(2+)</name>
        <dbReference type="ChEBI" id="CHEBI:18420"/>
        <label>1</label>
    </ligand>
</feature>
<dbReference type="Gene3D" id="3.60.10.10">
    <property type="entry name" value="Endonuclease/exonuclease/phosphatase"/>
    <property type="match status" value="1"/>
</dbReference>
<dbReference type="Pfam" id="PF03372">
    <property type="entry name" value="Exo_endo_phos"/>
    <property type="match status" value="1"/>
</dbReference>
<comment type="cofactor">
    <cofactor evidence="6">
        <name>Mg(2+)</name>
        <dbReference type="ChEBI" id="CHEBI:18420"/>
    </cofactor>
    <cofactor evidence="6">
        <name>Mn(2+)</name>
        <dbReference type="ChEBI" id="CHEBI:29035"/>
    </cofactor>
    <text evidence="6">Probably binds two magnesium or manganese ions per subunit.</text>
</comment>
<keyword evidence="6" id="KW-0464">Manganese</keyword>
<gene>
    <name evidence="9" type="ORF">A3B93_02325</name>
</gene>
<accession>A0A1F6WJ82</accession>
<evidence type="ECO:0000256" key="7">
    <source>
        <dbReference type="PIRSR" id="PIRSR604808-3"/>
    </source>
</evidence>
<dbReference type="GO" id="GO:0003906">
    <property type="term" value="F:DNA-(apurinic or apyrimidinic site) endonuclease activity"/>
    <property type="evidence" value="ECO:0007669"/>
    <property type="project" value="TreeGrafter"/>
</dbReference>
<organism evidence="9 10">
    <name type="scientific">Candidatus Nomurabacteria bacterium RIFCSPHIGHO2_02_FULL_42_24</name>
    <dbReference type="NCBI Taxonomy" id="1801757"/>
    <lineage>
        <taxon>Bacteria</taxon>
        <taxon>Candidatus Nomuraibacteriota</taxon>
    </lineage>
</organism>
<dbReference type="GO" id="GO:0003677">
    <property type="term" value="F:DNA binding"/>
    <property type="evidence" value="ECO:0007669"/>
    <property type="project" value="InterPro"/>
</dbReference>
<dbReference type="GO" id="GO:0006284">
    <property type="term" value="P:base-excision repair"/>
    <property type="evidence" value="ECO:0007669"/>
    <property type="project" value="TreeGrafter"/>
</dbReference>
<name>A0A1F6WJ82_9BACT</name>
<dbReference type="GO" id="GO:0046872">
    <property type="term" value="F:metal ion binding"/>
    <property type="evidence" value="ECO:0007669"/>
    <property type="project" value="UniProtKB-KW"/>
</dbReference>
<dbReference type="SUPFAM" id="SSF56219">
    <property type="entry name" value="DNase I-like"/>
    <property type="match status" value="1"/>
</dbReference>
<dbReference type="NCBIfam" id="TIGR00633">
    <property type="entry name" value="xth"/>
    <property type="match status" value="1"/>
</dbReference>
<proteinExistence type="inferred from homology"/>
<dbReference type="InterPro" id="IPR005135">
    <property type="entry name" value="Endo/exonuclease/phosphatase"/>
</dbReference>
<feature type="site" description="Interaction with DNA substrate" evidence="7">
    <location>
        <position position="256"/>
    </location>
</feature>
<evidence type="ECO:0000256" key="2">
    <source>
        <dbReference type="ARBA" id="ARBA00022723"/>
    </source>
</evidence>
<feature type="binding site" evidence="6">
    <location>
        <position position="35"/>
    </location>
    <ligand>
        <name>Mg(2+)</name>
        <dbReference type="ChEBI" id="CHEBI:18420"/>
        <label>1</label>
    </ligand>
</feature>
<feature type="site" description="Important for catalytic activity" evidence="7">
    <location>
        <position position="230"/>
    </location>
</feature>
<evidence type="ECO:0000259" key="8">
    <source>
        <dbReference type="Pfam" id="PF03372"/>
    </source>
</evidence>
<evidence type="ECO:0000256" key="4">
    <source>
        <dbReference type="ARBA" id="ARBA00022842"/>
    </source>
</evidence>
<evidence type="ECO:0000256" key="1">
    <source>
        <dbReference type="ARBA" id="ARBA00007092"/>
    </source>
</evidence>
<dbReference type="NCBIfam" id="TIGR00195">
    <property type="entry name" value="exoDNase_III"/>
    <property type="match status" value="1"/>
</dbReference>
<feature type="binding site" evidence="6">
    <location>
        <position position="7"/>
    </location>
    <ligand>
        <name>Mg(2+)</name>
        <dbReference type="ChEBI" id="CHEBI:18420"/>
        <label>1</label>
    </ligand>
</feature>
<dbReference type="InterPro" id="IPR004808">
    <property type="entry name" value="AP_endonuc_1"/>
</dbReference>
<feature type="active site" description="Proton acceptor" evidence="5">
    <location>
        <position position="256"/>
    </location>
</feature>
<feature type="domain" description="Endonuclease/exonuclease/phosphatase" evidence="8">
    <location>
        <begin position="4"/>
        <end position="256"/>
    </location>
</feature>
<dbReference type="PROSITE" id="PS00726">
    <property type="entry name" value="AP_NUCLEASE_F1_1"/>
    <property type="match status" value="1"/>
</dbReference>
<dbReference type="GO" id="GO:0008311">
    <property type="term" value="F:double-stranded DNA 3'-5' DNA exonuclease activity"/>
    <property type="evidence" value="ECO:0007669"/>
    <property type="project" value="TreeGrafter"/>
</dbReference>
<keyword evidence="4 6" id="KW-0460">Magnesium</keyword>
<dbReference type="PANTHER" id="PTHR22748">
    <property type="entry name" value="AP ENDONUCLEASE"/>
    <property type="match status" value="1"/>
</dbReference>
<comment type="caution">
    <text evidence="9">The sequence shown here is derived from an EMBL/GenBank/DDBJ whole genome shotgun (WGS) entry which is preliminary data.</text>
</comment>
<reference evidence="9 10" key="1">
    <citation type="journal article" date="2016" name="Nat. Commun.">
        <title>Thousands of microbial genomes shed light on interconnected biogeochemical processes in an aquifer system.</title>
        <authorList>
            <person name="Anantharaman K."/>
            <person name="Brown C.T."/>
            <person name="Hug L.A."/>
            <person name="Sharon I."/>
            <person name="Castelle C.J."/>
            <person name="Probst A.J."/>
            <person name="Thomas B.C."/>
            <person name="Singh A."/>
            <person name="Wilkins M.J."/>
            <person name="Karaoz U."/>
            <person name="Brodie E.L."/>
            <person name="Williams K.H."/>
            <person name="Hubbard S.S."/>
            <person name="Banfield J.F."/>
        </authorList>
    </citation>
    <scope>NUCLEOTIDE SEQUENCE [LARGE SCALE GENOMIC DNA]</scope>
</reference>
<feature type="binding site" evidence="6">
    <location>
        <position position="256"/>
    </location>
    <ligand>
        <name>Mg(2+)</name>
        <dbReference type="ChEBI" id="CHEBI:18420"/>
        <label>1</label>
    </ligand>
</feature>
<keyword evidence="3" id="KW-0378">Hydrolase</keyword>
<protein>
    <submittedName>
        <fullName evidence="9">Exodeoxyribonuclease III</fullName>
    </submittedName>
</protein>
<dbReference type="InterPro" id="IPR020847">
    <property type="entry name" value="AP_endonuclease_F1_BS"/>
</dbReference>
<feature type="binding site" evidence="6">
    <location>
        <position position="255"/>
    </location>
    <ligand>
        <name>Mg(2+)</name>
        <dbReference type="ChEBI" id="CHEBI:18420"/>
        <label>1</label>
    </ligand>
</feature>
<dbReference type="InterPro" id="IPR036691">
    <property type="entry name" value="Endo/exonu/phosph_ase_sf"/>
</dbReference>
<dbReference type="EMBL" id="MFUH01000016">
    <property type="protein sequence ID" value="OGI81959.1"/>
    <property type="molecule type" value="Genomic_DNA"/>
</dbReference>
<dbReference type="PROSITE" id="PS51435">
    <property type="entry name" value="AP_NUCLEASE_F1_4"/>
    <property type="match status" value="1"/>
</dbReference>
<evidence type="ECO:0000256" key="3">
    <source>
        <dbReference type="ARBA" id="ARBA00022801"/>
    </source>
</evidence>
<feature type="active site" evidence="5">
    <location>
        <position position="120"/>
    </location>
</feature>
<keyword evidence="2 6" id="KW-0479">Metal-binding</keyword>
<evidence type="ECO:0000256" key="5">
    <source>
        <dbReference type="PIRSR" id="PIRSR604808-1"/>
    </source>
</evidence>
<sequence>MKIISWNINGLRATYKSGHWADVLKFKPDILCLQETKAEPEQLSDEVRSPAGYFSYFSACKIKKGYSGVAIYSKIKPEKVEYGMGIPRFDDEGRMITARFRSQTSKIPRSLTSFTLINVYFPQGGRPGRLKYKLEFYDAFLKYVERLRKRGQVIFCGDINTAHKEIDLARPKENRQTTGFLPIERAWVDAVARAGWVDVFRHFYPNKTGAYTYWDQITRARDRNVGWRIDYFFATPNLLPRIKDVKILNEIYGSDHCPVEIMLDLGPLSD</sequence>
<comment type="similarity">
    <text evidence="1">Belongs to the DNA repair enzymes AP/ExoA family.</text>
</comment>
<dbReference type="Proteomes" id="UP000179880">
    <property type="component" value="Unassembled WGS sequence"/>
</dbReference>
<evidence type="ECO:0000313" key="9">
    <source>
        <dbReference type="EMBL" id="OGI81959.1"/>
    </source>
</evidence>
<dbReference type="AlphaFoldDB" id="A0A1F6WJ82"/>
<feature type="active site" description="Proton donor/acceptor" evidence="5">
    <location>
        <position position="158"/>
    </location>
</feature>
<dbReference type="PANTHER" id="PTHR22748:SF6">
    <property type="entry name" value="DNA-(APURINIC OR APYRIMIDINIC SITE) ENDONUCLEASE"/>
    <property type="match status" value="1"/>
</dbReference>
<feature type="binding site" evidence="6">
    <location>
        <position position="160"/>
    </location>
    <ligand>
        <name>Mg(2+)</name>
        <dbReference type="ChEBI" id="CHEBI:18420"/>
        <label>1</label>
    </ligand>
</feature>